<keyword evidence="2" id="KW-1185">Reference proteome</keyword>
<dbReference type="EMBL" id="JALIDZ010000001">
    <property type="protein sequence ID" value="MCT8970690.1"/>
    <property type="molecule type" value="Genomic_DNA"/>
</dbReference>
<evidence type="ECO:0000313" key="2">
    <source>
        <dbReference type="Proteomes" id="UP001320898"/>
    </source>
</evidence>
<gene>
    <name evidence="1" type="ORF">MUB46_02345</name>
</gene>
<sequence>MSRKIDPVRNQGLFPCEAEIARRLSQAPAEWPDKAAVLERDGLPRIDPIMGGRFWPAVEAYWKRRYGLASIEAFNPDGEENLDALR</sequence>
<evidence type="ECO:0000313" key="1">
    <source>
        <dbReference type="EMBL" id="MCT8970690.1"/>
    </source>
</evidence>
<organism evidence="1 2">
    <name type="scientific">Microbaculum marinisediminis</name>
    <dbReference type="NCBI Taxonomy" id="2931392"/>
    <lineage>
        <taxon>Bacteria</taxon>
        <taxon>Pseudomonadati</taxon>
        <taxon>Pseudomonadota</taxon>
        <taxon>Alphaproteobacteria</taxon>
        <taxon>Hyphomicrobiales</taxon>
        <taxon>Tepidamorphaceae</taxon>
        <taxon>Microbaculum</taxon>
    </lineage>
</organism>
<name>A0AAW5QUK6_9HYPH</name>
<comment type="caution">
    <text evidence="1">The sequence shown here is derived from an EMBL/GenBank/DDBJ whole genome shotgun (WGS) entry which is preliminary data.</text>
</comment>
<proteinExistence type="predicted"/>
<dbReference type="AlphaFoldDB" id="A0AAW5QUK6"/>
<protein>
    <submittedName>
        <fullName evidence="1">Uncharacterized protein</fullName>
    </submittedName>
</protein>
<accession>A0AAW5QUK6</accession>
<dbReference type="RefSeq" id="WP_261614253.1">
    <property type="nucleotide sequence ID" value="NZ_JALIDZ010000001.1"/>
</dbReference>
<dbReference type="Proteomes" id="UP001320898">
    <property type="component" value="Unassembled WGS sequence"/>
</dbReference>
<reference evidence="1 2" key="1">
    <citation type="submission" date="2022-04" db="EMBL/GenBank/DDBJ databases">
        <authorList>
            <person name="Ye Y.-Q."/>
            <person name="Du Z.-J."/>
        </authorList>
    </citation>
    <scope>NUCLEOTIDE SEQUENCE [LARGE SCALE GENOMIC DNA]</scope>
    <source>
        <strain evidence="1 2">A6E488</strain>
    </source>
</reference>